<dbReference type="Proteomes" id="UP000275663">
    <property type="component" value="Chromosome"/>
</dbReference>
<keyword evidence="1" id="KW-1133">Transmembrane helix</keyword>
<feature type="domain" description="EamA" evidence="2">
    <location>
        <begin position="1"/>
        <end position="129"/>
    </location>
</feature>
<dbReference type="OrthoDB" id="9149917at2"/>
<dbReference type="AlphaFoldDB" id="A0A3Q9BUY5"/>
<feature type="transmembrane region" description="Helical" evidence="1">
    <location>
        <begin position="171"/>
        <end position="193"/>
    </location>
</feature>
<evidence type="ECO:0000259" key="2">
    <source>
        <dbReference type="Pfam" id="PF00892"/>
    </source>
</evidence>
<feature type="transmembrane region" description="Helical" evidence="1">
    <location>
        <begin position="142"/>
        <end position="159"/>
    </location>
</feature>
<feature type="transmembrane region" description="Helical" evidence="1">
    <location>
        <begin position="254"/>
        <end position="275"/>
    </location>
</feature>
<feature type="transmembrane region" description="Helical" evidence="1">
    <location>
        <begin position="199"/>
        <end position="218"/>
    </location>
</feature>
<keyword evidence="1" id="KW-0812">Transmembrane</keyword>
<keyword evidence="1" id="KW-0472">Membrane</keyword>
<evidence type="ECO:0000313" key="3">
    <source>
        <dbReference type="EMBL" id="AZP14367.1"/>
    </source>
</evidence>
<dbReference type="SUPFAM" id="SSF103481">
    <property type="entry name" value="Multidrug resistance efflux transporter EmrE"/>
    <property type="match status" value="2"/>
</dbReference>
<dbReference type="EMBL" id="CP034464">
    <property type="protein sequence ID" value="AZP14367.1"/>
    <property type="molecule type" value="Genomic_DNA"/>
</dbReference>
<accession>A0A3Q9BUY5</accession>
<proteinExistence type="predicted"/>
<dbReference type="KEGG" id="upv:EJN92_02390"/>
<reference evidence="3 4" key="1">
    <citation type="journal article" date="2011" name="Int. J. Syst. Evol. Microbiol.">
        <title>Description of Undibacterium oligocarboniphilum sp. nov., isolated from purified water, and Undibacterium pigrum strain CCUG 49012 as the type strain of Undibacterium parvum sp. nov., and emended descriptions of the genus Undibacterium and the species Undibacterium pigrum.</title>
        <authorList>
            <person name="Eder W."/>
            <person name="Wanner G."/>
            <person name="Ludwig W."/>
            <person name="Busse H.J."/>
            <person name="Ziemke-Kageler F."/>
            <person name="Lang E."/>
        </authorList>
    </citation>
    <scope>NUCLEOTIDE SEQUENCE [LARGE SCALE GENOMIC DNA]</scope>
    <source>
        <strain evidence="3 4">DSM 23061</strain>
    </source>
</reference>
<dbReference type="GO" id="GO:0016020">
    <property type="term" value="C:membrane"/>
    <property type="evidence" value="ECO:0007669"/>
    <property type="project" value="InterPro"/>
</dbReference>
<keyword evidence="4" id="KW-1185">Reference proteome</keyword>
<name>A0A3Q9BUY5_9BURK</name>
<dbReference type="PANTHER" id="PTHR22911">
    <property type="entry name" value="ACYL-MALONYL CONDENSING ENZYME-RELATED"/>
    <property type="match status" value="1"/>
</dbReference>
<protein>
    <submittedName>
        <fullName evidence="3">DMT family transporter</fullName>
    </submittedName>
</protein>
<evidence type="ECO:0000313" key="4">
    <source>
        <dbReference type="Proteomes" id="UP000275663"/>
    </source>
</evidence>
<feature type="transmembrane region" description="Helical" evidence="1">
    <location>
        <begin position="56"/>
        <end position="78"/>
    </location>
</feature>
<sequence length="278" mass="29779">MIIAATLWSMAGVLTRHLEAARDFEVTFWRSLFAAIYVAGAMLWQHKAQALPRLLAVGRFGMISGAMWAIMFSCFMIALTMTTVANTLIVMSISPLLTALFARIFLHQQIAARTWLAICVATAGIFWMFIDGFSQLDARGLAGMMIALGVPLAAAVNVISMKKGGHAVDLIPAVLIGGVLSALAMLPMAWPFQASLHDLLILALLGFFQLGFPCMLMVRAARSLSAPELSLLALLEVLLGPIWAWLGAGEVPAQATLLGGSVVLSALVFNELLALRKA</sequence>
<dbReference type="InterPro" id="IPR037185">
    <property type="entry name" value="EmrE-like"/>
</dbReference>
<dbReference type="Pfam" id="PF00892">
    <property type="entry name" value="EamA"/>
    <property type="match status" value="2"/>
</dbReference>
<gene>
    <name evidence="3" type="ORF">EJN92_02390</name>
</gene>
<organism evidence="3 4">
    <name type="scientific">Undibacterium parvum</name>
    <dbReference type="NCBI Taxonomy" id="401471"/>
    <lineage>
        <taxon>Bacteria</taxon>
        <taxon>Pseudomonadati</taxon>
        <taxon>Pseudomonadota</taxon>
        <taxon>Betaproteobacteria</taxon>
        <taxon>Burkholderiales</taxon>
        <taxon>Oxalobacteraceae</taxon>
        <taxon>Undibacterium</taxon>
    </lineage>
</organism>
<dbReference type="InterPro" id="IPR000620">
    <property type="entry name" value="EamA_dom"/>
</dbReference>
<feature type="transmembrane region" description="Helical" evidence="1">
    <location>
        <begin position="230"/>
        <end position="248"/>
    </location>
</feature>
<feature type="transmembrane region" description="Helical" evidence="1">
    <location>
        <begin position="84"/>
        <end position="106"/>
    </location>
</feature>
<evidence type="ECO:0000256" key="1">
    <source>
        <dbReference type="SAM" id="Phobius"/>
    </source>
</evidence>
<feature type="transmembrane region" description="Helical" evidence="1">
    <location>
        <begin position="28"/>
        <end position="44"/>
    </location>
</feature>
<feature type="domain" description="EamA" evidence="2">
    <location>
        <begin position="142"/>
        <end position="269"/>
    </location>
</feature>
<dbReference type="PANTHER" id="PTHR22911:SF135">
    <property type="entry name" value="BLR4310 PROTEIN"/>
    <property type="match status" value="1"/>
</dbReference>
<feature type="transmembrane region" description="Helical" evidence="1">
    <location>
        <begin position="113"/>
        <end position="130"/>
    </location>
</feature>